<dbReference type="Pfam" id="PF00931">
    <property type="entry name" value="NB-ARC"/>
    <property type="match status" value="1"/>
</dbReference>
<dbReference type="SUPFAM" id="SSF52540">
    <property type="entry name" value="P-loop containing nucleoside triphosphate hydrolases"/>
    <property type="match status" value="1"/>
</dbReference>
<feature type="non-terminal residue" evidence="2">
    <location>
        <position position="1026"/>
    </location>
</feature>
<dbReference type="Gene3D" id="1.25.40.10">
    <property type="entry name" value="Tetratricopeptide repeat domain"/>
    <property type="match status" value="2"/>
</dbReference>
<proteinExistence type="predicted"/>
<dbReference type="GO" id="GO:0009116">
    <property type="term" value="P:nucleoside metabolic process"/>
    <property type="evidence" value="ECO:0007669"/>
    <property type="project" value="InterPro"/>
</dbReference>
<feature type="domain" description="NB-ARC" evidence="1">
    <location>
        <begin position="354"/>
        <end position="524"/>
    </location>
</feature>
<dbReference type="InterPro" id="IPR011990">
    <property type="entry name" value="TPR-like_helical_dom_sf"/>
</dbReference>
<dbReference type="InterPro" id="IPR019734">
    <property type="entry name" value="TPR_rpt"/>
</dbReference>
<organism evidence="2 3">
    <name type="scientific">Stachybotrys elegans</name>
    <dbReference type="NCBI Taxonomy" id="80388"/>
    <lineage>
        <taxon>Eukaryota</taxon>
        <taxon>Fungi</taxon>
        <taxon>Dikarya</taxon>
        <taxon>Ascomycota</taxon>
        <taxon>Pezizomycotina</taxon>
        <taxon>Sordariomycetes</taxon>
        <taxon>Hypocreomycetidae</taxon>
        <taxon>Hypocreales</taxon>
        <taxon>Stachybotryaceae</taxon>
        <taxon>Stachybotrys</taxon>
    </lineage>
</organism>
<dbReference type="SUPFAM" id="SSF53167">
    <property type="entry name" value="Purine and uridine phosphorylases"/>
    <property type="match status" value="1"/>
</dbReference>
<sequence length="1026" mass="113838">MYGLSARPTCHQSQENPLCLEQFGATLLSMSFKKLQRTDYHVAWVAPVSDLEVLPSRLMLDEEHDAPDYDTAYDDNIYICGAMAGHNVTFSSIRMAVLVGIGGGIPRAQESSDPTSNVHLGDVVVGWPGDGKPACMYYDSGRQHADAFEMLGTINRPDRVLLNALGKLASDHDMDRSTFEEHRERLLLSKHRRKFLHPGLEHDRLFYAGYQHGGQYSDGCVQCDEAQLVRRSPRTEEDAASFIFHRGRIATGNAVIQDGVRRDQIRDQCDGALCVEMEVAGVDASRPCLVVRGISDYADSHKSDKWRLYAAGNAAIFARELLSKIPPSTVAFMGGKTVHFIPFRKNTNFTGRADIIERIEQLLSPSPEGSRVALVGLGGMGKTQIALHIAYLIKENPHTYQIQSVVWMPAWSMAGFEQACAALVQELKLGLGDDKDPRTAVKSFLTSPASGSWLLIVDNADDMRTMYGHDGQVNVIFPFLPPIGKNRHILFTTRSQEMAVNTAGRCVIELTQMSSEEAEGLFHSLFSSPSKAADSQSVKELLEVLTHLPLAIIQASAYININRLSPKEYLHLIKNTDQDMVEVLGEGLWYNDAHYQRAQGAVATTWIITFSQIQETDDDAARLLFFIACVEPKAIPQSLLPALGSKQRMVSAIGTLCGYRFLDQRDDTGVYDMHSLVHLAIGCWMSQQMHVRERQAAVMHMETIFPTNNWEHRFTWQRYLPHAIRLLQALGESVDPVVCHLGHRVGSCLQLEGQITEAVRLLTHVVAARGKTVAEDHPDRLASQRELAGAYRANGQTKEAVGLLEYIVAVGERKLAENHPDQLASQHALAGAYQANGQIKEAVELFKHVVATRERTLAEEHPDRLASRYALAVAYRANGQIKEAVELHKHVVAVREEILAEDHPSRLASQHGLAVAYKANGQIEEAVRLLEHVVAVEEKSLGGEHPNLLVSQHELAGAYEANGQIKEAVRLLEHVVATRDRILAEDHPDRLLSQYALAGAYYVDGQVKEAVELFKHVVATRERTLA</sequence>
<dbReference type="Gene3D" id="3.40.50.1580">
    <property type="entry name" value="Nucleoside phosphorylase domain"/>
    <property type="match status" value="1"/>
</dbReference>
<comment type="caution">
    <text evidence="2">The sequence shown here is derived from an EMBL/GenBank/DDBJ whole genome shotgun (WGS) entry which is preliminary data.</text>
</comment>
<dbReference type="InterPro" id="IPR035994">
    <property type="entry name" value="Nucleoside_phosphorylase_sf"/>
</dbReference>
<dbReference type="Gene3D" id="3.40.50.300">
    <property type="entry name" value="P-loop containing nucleotide triphosphate hydrolases"/>
    <property type="match status" value="1"/>
</dbReference>
<evidence type="ECO:0000313" key="2">
    <source>
        <dbReference type="EMBL" id="KAH7308385.1"/>
    </source>
</evidence>
<dbReference type="InterPro" id="IPR053137">
    <property type="entry name" value="NLR-like"/>
</dbReference>
<accession>A0A8K0SLT0</accession>
<protein>
    <recommendedName>
        <fullName evidence="1">NB-ARC domain-containing protein</fullName>
    </recommendedName>
</protein>
<evidence type="ECO:0000259" key="1">
    <source>
        <dbReference type="Pfam" id="PF00931"/>
    </source>
</evidence>
<dbReference type="EMBL" id="JAGPNK010000015">
    <property type="protein sequence ID" value="KAH7308385.1"/>
    <property type="molecule type" value="Genomic_DNA"/>
</dbReference>
<dbReference type="Pfam" id="PF13374">
    <property type="entry name" value="TPR_10"/>
    <property type="match status" value="1"/>
</dbReference>
<dbReference type="InterPro" id="IPR027417">
    <property type="entry name" value="P-loop_NTPase"/>
</dbReference>
<dbReference type="SUPFAM" id="SSF48452">
    <property type="entry name" value="TPR-like"/>
    <property type="match status" value="3"/>
</dbReference>
<dbReference type="AlphaFoldDB" id="A0A8K0SLT0"/>
<dbReference type="Proteomes" id="UP000813444">
    <property type="component" value="Unassembled WGS sequence"/>
</dbReference>
<gene>
    <name evidence="2" type="ORF">B0I35DRAFT_471069</name>
</gene>
<dbReference type="GO" id="GO:0003824">
    <property type="term" value="F:catalytic activity"/>
    <property type="evidence" value="ECO:0007669"/>
    <property type="project" value="InterPro"/>
</dbReference>
<name>A0A8K0SLT0_9HYPO</name>
<dbReference type="Pfam" id="PF13424">
    <property type="entry name" value="TPR_12"/>
    <property type="match status" value="3"/>
</dbReference>
<keyword evidence="3" id="KW-1185">Reference proteome</keyword>
<dbReference type="PANTHER" id="PTHR46082">
    <property type="entry name" value="ATP/GTP-BINDING PROTEIN-RELATED"/>
    <property type="match status" value="1"/>
</dbReference>
<dbReference type="SMART" id="SM00028">
    <property type="entry name" value="TPR"/>
    <property type="match status" value="5"/>
</dbReference>
<dbReference type="NCBIfam" id="NF040586">
    <property type="entry name" value="FxSxx_TPR"/>
    <property type="match status" value="1"/>
</dbReference>
<dbReference type="PANTHER" id="PTHR46082:SF6">
    <property type="entry name" value="AAA+ ATPASE DOMAIN-CONTAINING PROTEIN-RELATED"/>
    <property type="match status" value="1"/>
</dbReference>
<dbReference type="InterPro" id="IPR002182">
    <property type="entry name" value="NB-ARC"/>
</dbReference>
<dbReference type="GO" id="GO:0043531">
    <property type="term" value="F:ADP binding"/>
    <property type="evidence" value="ECO:0007669"/>
    <property type="project" value="InterPro"/>
</dbReference>
<reference evidence="2" key="1">
    <citation type="journal article" date="2021" name="Nat. Commun.">
        <title>Genetic determinants of endophytism in the Arabidopsis root mycobiome.</title>
        <authorList>
            <person name="Mesny F."/>
            <person name="Miyauchi S."/>
            <person name="Thiergart T."/>
            <person name="Pickel B."/>
            <person name="Atanasova L."/>
            <person name="Karlsson M."/>
            <person name="Huettel B."/>
            <person name="Barry K.W."/>
            <person name="Haridas S."/>
            <person name="Chen C."/>
            <person name="Bauer D."/>
            <person name="Andreopoulos W."/>
            <person name="Pangilinan J."/>
            <person name="LaButti K."/>
            <person name="Riley R."/>
            <person name="Lipzen A."/>
            <person name="Clum A."/>
            <person name="Drula E."/>
            <person name="Henrissat B."/>
            <person name="Kohler A."/>
            <person name="Grigoriev I.V."/>
            <person name="Martin F.M."/>
            <person name="Hacquard S."/>
        </authorList>
    </citation>
    <scope>NUCLEOTIDE SEQUENCE</scope>
    <source>
        <strain evidence="2">MPI-CAGE-CH-0235</strain>
    </source>
</reference>
<evidence type="ECO:0000313" key="3">
    <source>
        <dbReference type="Proteomes" id="UP000813444"/>
    </source>
</evidence>
<dbReference type="OrthoDB" id="1658288at2759"/>